<proteinExistence type="predicted"/>
<evidence type="ECO:0000313" key="2">
    <source>
        <dbReference type="Proteomes" id="UP000283523"/>
    </source>
</evidence>
<reference evidence="1 2" key="1">
    <citation type="submission" date="2018-08" db="EMBL/GenBank/DDBJ databases">
        <title>Fibrisoma montanum sp. nov., isolated from Danxia mountain soil.</title>
        <authorList>
            <person name="Huang Y."/>
        </authorList>
    </citation>
    <scope>NUCLEOTIDE SEQUENCE [LARGE SCALE GENOMIC DNA]</scope>
    <source>
        <strain evidence="1 2">HYT19</strain>
    </source>
</reference>
<sequence length="88" mass="10003">MILFRGFDFPAYQDALPQADGWSVSTHWPLKEKEIIAIDVSRRLCINCRHTGTFGENVTSRPLTDTGDIAYFYRNKLAPYLRSKAPGP</sequence>
<keyword evidence="2" id="KW-1185">Reference proteome</keyword>
<dbReference type="AlphaFoldDB" id="A0A418LXK7"/>
<gene>
    <name evidence="1" type="ORF">DYU11_30065</name>
</gene>
<comment type="caution">
    <text evidence="1">The sequence shown here is derived from an EMBL/GenBank/DDBJ whole genome shotgun (WGS) entry which is preliminary data.</text>
</comment>
<name>A0A418LXK7_9BACT</name>
<organism evidence="1 2">
    <name type="scientific">Fibrisoma montanum</name>
    <dbReference type="NCBI Taxonomy" id="2305895"/>
    <lineage>
        <taxon>Bacteria</taxon>
        <taxon>Pseudomonadati</taxon>
        <taxon>Bacteroidota</taxon>
        <taxon>Cytophagia</taxon>
        <taxon>Cytophagales</taxon>
        <taxon>Spirosomataceae</taxon>
        <taxon>Fibrisoma</taxon>
    </lineage>
</organism>
<evidence type="ECO:0000313" key="1">
    <source>
        <dbReference type="EMBL" id="RIV17958.1"/>
    </source>
</evidence>
<accession>A0A418LXK7</accession>
<protein>
    <submittedName>
        <fullName evidence="1">Uncharacterized protein</fullName>
    </submittedName>
</protein>
<dbReference type="Proteomes" id="UP000283523">
    <property type="component" value="Unassembled WGS sequence"/>
</dbReference>
<dbReference type="EMBL" id="QXED01000014">
    <property type="protein sequence ID" value="RIV17958.1"/>
    <property type="molecule type" value="Genomic_DNA"/>
</dbReference>